<evidence type="ECO:0000313" key="2">
    <source>
        <dbReference type="Proteomes" id="UP000245764"/>
    </source>
</evidence>
<dbReference type="Proteomes" id="UP000245764">
    <property type="component" value="Chromosome 1"/>
</dbReference>
<dbReference type="InterPro" id="IPR011009">
    <property type="entry name" value="Kinase-like_dom_sf"/>
</dbReference>
<dbReference type="AlphaFoldDB" id="A0A2H1FL27"/>
<dbReference type="SUPFAM" id="SSF56112">
    <property type="entry name" value="Protein kinase-like (PK-like)"/>
    <property type="match status" value="1"/>
</dbReference>
<name>A0A2H1FL27_ZYMTR</name>
<protein>
    <recommendedName>
        <fullName evidence="3">Protein kinase domain-containing protein</fullName>
    </recommendedName>
</protein>
<sequence length="172" mass="18445">MACIILADGSRVDSAKVIGNGADGFVVRYEDHVLKIPSLLGEIQPSGEIEAHGESLEAEKEVYRRLQNVSGVAECLGYVIARCHESGVLVLDIALRNFLLTDEFDLRIVDFANSSLVSREADITKTNINGHSPAVMWADASPALTVALAQVATAIVRVLRTTTDASHISATE</sequence>
<proteinExistence type="predicted"/>
<reference evidence="2" key="1">
    <citation type="submission" date="2017-05" db="EMBL/GenBank/DDBJ databases">
        <authorList>
            <person name="Song R."/>
            <person name="Chenine A.L."/>
            <person name="Ruprecht R.M."/>
        </authorList>
    </citation>
    <scope>NUCLEOTIDE SEQUENCE [LARGE SCALE GENOMIC DNA]</scope>
</reference>
<dbReference type="Gene3D" id="1.10.510.10">
    <property type="entry name" value="Transferase(Phosphotransferase) domain 1"/>
    <property type="match status" value="1"/>
</dbReference>
<gene>
    <name evidence="1" type="ORF">ZT1E4_G744</name>
</gene>
<evidence type="ECO:0000313" key="1">
    <source>
        <dbReference type="EMBL" id="SMR41966.1"/>
    </source>
</evidence>
<evidence type="ECO:0008006" key="3">
    <source>
        <dbReference type="Google" id="ProtNLM"/>
    </source>
</evidence>
<dbReference type="EMBL" id="LT854253">
    <property type="protein sequence ID" value="SMR41966.1"/>
    <property type="molecule type" value="Genomic_DNA"/>
</dbReference>
<organism evidence="1 2">
    <name type="scientific">Zymoseptoria tritici ST99CH_1E4</name>
    <dbReference type="NCBI Taxonomy" id="1276532"/>
    <lineage>
        <taxon>Eukaryota</taxon>
        <taxon>Fungi</taxon>
        <taxon>Dikarya</taxon>
        <taxon>Ascomycota</taxon>
        <taxon>Pezizomycotina</taxon>
        <taxon>Dothideomycetes</taxon>
        <taxon>Dothideomycetidae</taxon>
        <taxon>Mycosphaerellales</taxon>
        <taxon>Mycosphaerellaceae</taxon>
        <taxon>Zymoseptoria</taxon>
    </lineage>
</organism>
<accession>A0A2H1FL27</accession>